<proteinExistence type="predicted"/>
<dbReference type="Proteomes" id="UP000481700">
    <property type="component" value="Unassembled WGS sequence"/>
</dbReference>
<organism evidence="1 2">
    <name type="scientific">Phocaeicola dorei</name>
    <dbReference type="NCBI Taxonomy" id="357276"/>
    <lineage>
        <taxon>Bacteria</taxon>
        <taxon>Pseudomonadati</taxon>
        <taxon>Bacteroidota</taxon>
        <taxon>Bacteroidia</taxon>
        <taxon>Bacteroidales</taxon>
        <taxon>Bacteroidaceae</taxon>
        <taxon>Phocaeicola</taxon>
    </lineage>
</organism>
<dbReference type="RefSeq" id="WP_149929513.1">
    <property type="nucleotide sequence ID" value="NZ_VVZV01000286.1"/>
</dbReference>
<dbReference type="EMBL" id="VVZV01000286">
    <property type="protein sequence ID" value="KAA5304653.1"/>
    <property type="molecule type" value="Genomic_DNA"/>
</dbReference>
<gene>
    <name evidence="1" type="ORF">F2Z07_26905</name>
</gene>
<evidence type="ECO:0000313" key="1">
    <source>
        <dbReference type="EMBL" id="KAA5304653.1"/>
    </source>
</evidence>
<comment type="caution">
    <text evidence="1">The sequence shown here is derived from an EMBL/GenBank/DDBJ whole genome shotgun (WGS) entry which is preliminary data.</text>
</comment>
<protein>
    <submittedName>
        <fullName evidence="1">Uncharacterized protein</fullName>
    </submittedName>
</protein>
<accession>A0A6L3IIT0</accession>
<name>A0A6L3IIT0_9BACT</name>
<evidence type="ECO:0000313" key="2">
    <source>
        <dbReference type="Proteomes" id="UP000481700"/>
    </source>
</evidence>
<dbReference type="AlphaFoldDB" id="A0A6L3IIT0"/>
<sequence>MAQEVTNFARFYALFNKLPYQGDREEFKKQIVLQYTWNRTDSLKEMTAKEYEVCCTALEKLSGQDEWRQKLREELRRKRSVCLKLMQQLGIGTTDWNRVNEFCNNPRIAGKPFVQVSTAELEQLAIKLRAIQRKGGLTDK</sequence>
<reference evidence="1 2" key="1">
    <citation type="journal article" date="2019" name="Nat. Med.">
        <title>A library of human gut bacterial isolates paired with longitudinal multiomics data enables mechanistic microbiome research.</title>
        <authorList>
            <person name="Poyet M."/>
            <person name="Groussin M."/>
            <person name="Gibbons S.M."/>
            <person name="Avila-Pacheco J."/>
            <person name="Jiang X."/>
            <person name="Kearney S.M."/>
            <person name="Perrotta A.R."/>
            <person name="Berdy B."/>
            <person name="Zhao S."/>
            <person name="Lieberman T.D."/>
            <person name="Swanson P.K."/>
            <person name="Smith M."/>
            <person name="Roesemann S."/>
            <person name="Alexander J.E."/>
            <person name="Rich S.A."/>
            <person name="Livny J."/>
            <person name="Vlamakis H."/>
            <person name="Clish C."/>
            <person name="Bullock K."/>
            <person name="Deik A."/>
            <person name="Scott J."/>
            <person name="Pierce K.A."/>
            <person name="Xavier R.J."/>
            <person name="Alm E.J."/>
        </authorList>
    </citation>
    <scope>NUCLEOTIDE SEQUENCE [LARGE SCALE GENOMIC DNA]</scope>
    <source>
        <strain evidence="1 2">BIOML-A25</strain>
    </source>
</reference>